<feature type="transmembrane region" description="Helical" evidence="6">
    <location>
        <begin position="131"/>
        <end position="153"/>
    </location>
</feature>
<gene>
    <name evidence="8" type="primary">LOC108732653</name>
</gene>
<dbReference type="Proteomes" id="UP000192223">
    <property type="component" value="Unplaced"/>
</dbReference>
<dbReference type="PANTHER" id="PTHR12479:SF10">
    <property type="entry name" value="LYSOSOMAL-ASSOCIATED TRANSMEMBRANE PROTEIN"/>
    <property type="match status" value="1"/>
</dbReference>
<evidence type="ECO:0000313" key="7">
    <source>
        <dbReference type="Proteomes" id="UP000192223"/>
    </source>
</evidence>
<comment type="subcellular location">
    <subcellularLocation>
        <location evidence="1">Endomembrane system</location>
        <topology evidence="1">Multi-pass membrane protein</topology>
    </subcellularLocation>
</comment>
<reference evidence="8" key="1">
    <citation type="submission" date="2025-08" db="UniProtKB">
        <authorList>
            <consortium name="RefSeq"/>
        </authorList>
    </citation>
    <scope>IDENTIFICATION</scope>
    <source>
        <tissue evidence="8">Entire body</tissue>
    </source>
</reference>
<feature type="region of interest" description="Disordered" evidence="5">
    <location>
        <begin position="59"/>
        <end position="83"/>
    </location>
</feature>
<dbReference type="InParanoid" id="A0A7F5R7B9"/>
<feature type="transmembrane region" description="Helical" evidence="6">
    <location>
        <begin position="183"/>
        <end position="207"/>
    </location>
</feature>
<evidence type="ECO:0000256" key="4">
    <source>
        <dbReference type="ARBA" id="ARBA00023136"/>
    </source>
</evidence>
<sequence>MFTMRIKMGPFRNSEWRCCFCLHVRTATILLGIWHLILHVLALSVLALMMRNHQQRMMEQETSDQIEPNNLLPTPLSKVKDSDNPYYLPTTQDGRTPHSSDMDMGALMTVCTLAITLLLIYGTIKGKATHLLPFFCLQLFDFAITTLTATGYFCYLRSVHSLVADHWHNMPFRKELLQLSPQYLSFLVLLAFLISMLWKAYCIVIVWRCYKFLTLRKQALRNTVHYILPGEGGDRLPEPDYSSLLPDYEAACASAMKQPPPPSYAAAMASQLPAYPGDPHVNVITTVQNETSVASNDTDIDNNNVEDNPENAATGGAANNPDVQPATPLQTMPTDGRKEVEDKEENKEDGAQEDAAAVATVVGNKN</sequence>
<dbReference type="InterPro" id="IPR051115">
    <property type="entry name" value="LAPTM_transporter"/>
</dbReference>
<evidence type="ECO:0000313" key="8">
    <source>
        <dbReference type="RefSeq" id="XP_025831854.1"/>
    </source>
</evidence>
<dbReference type="RefSeq" id="XP_025831854.1">
    <property type="nucleotide sequence ID" value="XM_025976069.1"/>
</dbReference>
<feature type="transmembrane region" description="Helical" evidence="6">
    <location>
        <begin position="104"/>
        <end position="124"/>
    </location>
</feature>
<keyword evidence="3 6" id="KW-1133">Transmembrane helix</keyword>
<dbReference type="AlphaFoldDB" id="A0A7F5R7B9"/>
<feature type="compositionally biased region" description="Polar residues" evidence="5">
    <location>
        <begin position="63"/>
        <end position="72"/>
    </location>
</feature>
<keyword evidence="4 6" id="KW-0472">Membrane</keyword>
<dbReference type="OrthoDB" id="10002163at2759"/>
<evidence type="ECO:0000256" key="1">
    <source>
        <dbReference type="ARBA" id="ARBA00004127"/>
    </source>
</evidence>
<evidence type="ECO:0000256" key="5">
    <source>
        <dbReference type="SAM" id="MobiDB-lite"/>
    </source>
</evidence>
<organism evidence="7 8">
    <name type="scientific">Agrilus planipennis</name>
    <name type="common">Emerald ash borer</name>
    <name type="synonym">Agrilus marcopoli</name>
    <dbReference type="NCBI Taxonomy" id="224129"/>
    <lineage>
        <taxon>Eukaryota</taxon>
        <taxon>Metazoa</taxon>
        <taxon>Ecdysozoa</taxon>
        <taxon>Arthropoda</taxon>
        <taxon>Hexapoda</taxon>
        <taxon>Insecta</taxon>
        <taxon>Pterygota</taxon>
        <taxon>Neoptera</taxon>
        <taxon>Endopterygota</taxon>
        <taxon>Coleoptera</taxon>
        <taxon>Polyphaga</taxon>
        <taxon>Elateriformia</taxon>
        <taxon>Buprestoidea</taxon>
        <taxon>Buprestidae</taxon>
        <taxon>Agrilinae</taxon>
        <taxon>Agrilus</taxon>
    </lineage>
</organism>
<evidence type="ECO:0000256" key="2">
    <source>
        <dbReference type="ARBA" id="ARBA00022692"/>
    </source>
</evidence>
<feature type="transmembrane region" description="Helical" evidence="6">
    <location>
        <begin position="20"/>
        <end position="49"/>
    </location>
</feature>
<evidence type="ECO:0000256" key="3">
    <source>
        <dbReference type="ARBA" id="ARBA00022989"/>
    </source>
</evidence>
<dbReference type="GeneID" id="108732653"/>
<feature type="region of interest" description="Disordered" evidence="5">
    <location>
        <begin position="292"/>
        <end position="366"/>
    </location>
</feature>
<keyword evidence="7" id="KW-1185">Reference proteome</keyword>
<accession>A0A7F5R7B9</accession>
<keyword evidence="2 6" id="KW-0812">Transmembrane</keyword>
<dbReference type="GO" id="GO:0012505">
    <property type="term" value="C:endomembrane system"/>
    <property type="evidence" value="ECO:0007669"/>
    <property type="project" value="UniProtKB-SubCell"/>
</dbReference>
<dbReference type="KEGG" id="apln:108732653"/>
<evidence type="ECO:0000256" key="6">
    <source>
        <dbReference type="SAM" id="Phobius"/>
    </source>
</evidence>
<dbReference type="FunCoup" id="A0A7F5R7B9">
    <property type="interactions" value="279"/>
</dbReference>
<feature type="compositionally biased region" description="Basic and acidic residues" evidence="5">
    <location>
        <begin position="335"/>
        <end position="350"/>
    </location>
</feature>
<protein>
    <submittedName>
        <fullName evidence="8">Lysosomal-associated transmembrane protein 4B</fullName>
    </submittedName>
</protein>
<dbReference type="GO" id="GO:0005765">
    <property type="term" value="C:lysosomal membrane"/>
    <property type="evidence" value="ECO:0007669"/>
    <property type="project" value="TreeGrafter"/>
</dbReference>
<name>A0A7F5R7B9_AGRPL</name>
<feature type="compositionally biased region" description="Polar residues" evidence="5">
    <location>
        <begin position="292"/>
        <end position="306"/>
    </location>
</feature>
<proteinExistence type="predicted"/>
<dbReference type="PANTHER" id="PTHR12479">
    <property type="entry name" value="LYSOSOMAL-ASSOCIATED TRANSMEMBRANE PROTEIN"/>
    <property type="match status" value="1"/>
</dbReference>